<keyword evidence="2" id="KW-1185">Reference proteome</keyword>
<dbReference type="AlphaFoldDB" id="A0AAV4U2A3"/>
<sequence>MKLLVYSQTHTQQATWRTCIEFNSRLPLLKQSFRPVYQHRSLPKRVFFESESTLSTHPWDKRKMMSPWNRLSSGAPPFVYIIPGNPLAAKKNNKHGTYVYISS</sequence>
<comment type="caution">
    <text evidence="1">The sequence shown here is derived from an EMBL/GenBank/DDBJ whole genome shotgun (WGS) entry which is preliminary data.</text>
</comment>
<dbReference type="Proteomes" id="UP001054945">
    <property type="component" value="Unassembled WGS sequence"/>
</dbReference>
<gene>
    <name evidence="1" type="ORF">CEXT_136501</name>
</gene>
<proteinExistence type="predicted"/>
<reference evidence="1 2" key="1">
    <citation type="submission" date="2021-06" db="EMBL/GenBank/DDBJ databases">
        <title>Caerostris extrusa draft genome.</title>
        <authorList>
            <person name="Kono N."/>
            <person name="Arakawa K."/>
        </authorList>
    </citation>
    <scope>NUCLEOTIDE SEQUENCE [LARGE SCALE GENOMIC DNA]</scope>
</reference>
<accession>A0AAV4U2A3</accession>
<protein>
    <submittedName>
        <fullName evidence="1">Uncharacterized protein</fullName>
    </submittedName>
</protein>
<evidence type="ECO:0000313" key="2">
    <source>
        <dbReference type="Proteomes" id="UP001054945"/>
    </source>
</evidence>
<organism evidence="1 2">
    <name type="scientific">Caerostris extrusa</name>
    <name type="common">Bark spider</name>
    <name type="synonym">Caerostris bankana</name>
    <dbReference type="NCBI Taxonomy" id="172846"/>
    <lineage>
        <taxon>Eukaryota</taxon>
        <taxon>Metazoa</taxon>
        <taxon>Ecdysozoa</taxon>
        <taxon>Arthropoda</taxon>
        <taxon>Chelicerata</taxon>
        <taxon>Arachnida</taxon>
        <taxon>Araneae</taxon>
        <taxon>Araneomorphae</taxon>
        <taxon>Entelegynae</taxon>
        <taxon>Araneoidea</taxon>
        <taxon>Araneidae</taxon>
        <taxon>Caerostris</taxon>
    </lineage>
</organism>
<dbReference type="EMBL" id="BPLR01012174">
    <property type="protein sequence ID" value="GIY51906.1"/>
    <property type="molecule type" value="Genomic_DNA"/>
</dbReference>
<name>A0AAV4U2A3_CAEEX</name>
<evidence type="ECO:0000313" key="1">
    <source>
        <dbReference type="EMBL" id="GIY51906.1"/>
    </source>
</evidence>